<feature type="region of interest" description="Disordered" evidence="1">
    <location>
        <begin position="20"/>
        <end position="64"/>
    </location>
</feature>
<sequence length="64" mass="7077">RAQRLNFQPRCETWSTLGQPRTLAVPPEDGTNGAETPCAQLHGPPRGAGLPLRRDQRVGGQRFR</sequence>
<feature type="non-terminal residue" evidence="2">
    <location>
        <position position="64"/>
    </location>
</feature>
<dbReference type="AlphaFoldDB" id="A0A1A8QQQ5"/>
<accession>A0A1A8QQQ5</accession>
<protein>
    <submittedName>
        <fullName evidence="2">Uncharacterized protein</fullName>
    </submittedName>
</protein>
<evidence type="ECO:0000256" key="1">
    <source>
        <dbReference type="SAM" id="MobiDB-lite"/>
    </source>
</evidence>
<gene>
    <name evidence="2" type="primary">Nfu_g_1_005369</name>
</gene>
<reference evidence="2" key="2">
    <citation type="submission" date="2016-06" db="EMBL/GenBank/DDBJ databases">
        <title>The genome of a short-lived fish provides insights into sex chromosome evolution and the genetic control of aging.</title>
        <authorList>
            <person name="Reichwald K."/>
            <person name="Felder M."/>
            <person name="Petzold A."/>
            <person name="Koch P."/>
            <person name="Groth M."/>
            <person name="Platzer M."/>
        </authorList>
    </citation>
    <scope>NUCLEOTIDE SEQUENCE</scope>
    <source>
        <tissue evidence="2">Brain</tissue>
    </source>
</reference>
<proteinExistence type="predicted"/>
<name>A0A1A8QQQ5_9TELE</name>
<dbReference type="EMBL" id="HAEG01013780">
    <property type="protein sequence ID" value="SBR95876.1"/>
    <property type="molecule type" value="Transcribed_RNA"/>
</dbReference>
<reference evidence="2" key="1">
    <citation type="submission" date="2016-05" db="EMBL/GenBank/DDBJ databases">
        <authorList>
            <person name="Lavstsen T."/>
            <person name="Jespersen J.S."/>
        </authorList>
    </citation>
    <scope>NUCLEOTIDE SEQUENCE</scope>
    <source>
        <tissue evidence="2">Brain</tissue>
    </source>
</reference>
<feature type="non-terminal residue" evidence="2">
    <location>
        <position position="1"/>
    </location>
</feature>
<organism evidence="2">
    <name type="scientific">Nothobranchius pienaari</name>
    <dbReference type="NCBI Taxonomy" id="704102"/>
    <lineage>
        <taxon>Eukaryota</taxon>
        <taxon>Metazoa</taxon>
        <taxon>Chordata</taxon>
        <taxon>Craniata</taxon>
        <taxon>Vertebrata</taxon>
        <taxon>Euteleostomi</taxon>
        <taxon>Actinopterygii</taxon>
        <taxon>Neopterygii</taxon>
        <taxon>Teleostei</taxon>
        <taxon>Neoteleostei</taxon>
        <taxon>Acanthomorphata</taxon>
        <taxon>Ovalentaria</taxon>
        <taxon>Atherinomorphae</taxon>
        <taxon>Cyprinodontiformes</taxon>
        <taxon>Nothobranchiidae</taxon>
        <taxon>Nothobranchius</taxon>
    </lineage>
</organism>
<evidence type="ECO:0000313" key="2">
    <source>
        <dbReference type="EMBL" id="SBR95876.1"/>
    </source>
</evidence>